<protein>
    <submittedName>
        <fullName evidence="2">Uncharacterized protein</fullName>
    </submittedName>
</protein>
<dbReference type="Proteomes" id="UP000000582">
    <property type="component" value="Chromosome"/>
</dbReference>
<dbReference type="KEGG" id="cgb:cg0543"/>
<gene>
    <name evidence="2" type="ordered locus">Cgl0458</name>
</gene>
<dbReference type="PATRIC" id="fig|196627.13.peg.457"/>
<evidence type="ECO:0000313" key="2">
    <source>
        <dbReference type="EMBL" id="BAB97851.1"/>
    </source>
</evidence>
<name>Q8NT52_CORGL</name>
<reference evidence="3" key="1">
    <citation type="journal article" date="2003" name="Appl. Microbiol. Biotechnol.">
        <title>The Corynebacterium glutamicum genome: features and impacts on biotechnological processes.</title>
        <authorList>
            <person name="Ikeda M."/>
            <person name="Nakagawa S."/>
        </authorList>
    </citation>
    <scope>NUCLEOTIDE SEQUENCE [LARGE SCALE GENOMIC DNA]</scope>
    <source>
        <strain evidence="3">ATCC 13032 / DSM 20300 / BCRC 11384 / JCM 1318 / LMG 3730 / NCIMB 10025</strain>
    </source>
</reference>
<keyword evidence="3" id="KW-1185">Reference proteome</keyword>
<dbReference type="EMBL" id="BA000036">
    <property type="protein sequence ID" value="BAB97851.1"/>
    <property type="molecule type" value="Genomic_DNA"/>
</dbReference>
<organism evidence="2 3">
    <name type="scientific">Corynebacterium glutamicum (strain ATCC 13032 / DSM 20300 / JCM 1318 / BCRC 11384 / CCUG 27702 / LMG 3730 / NBRC 12168 / NCIMB 10025 / NRRL B-2784 / 534)</name>
    <dbReference type="NCBI Taxonomy" id="196627"/>
    <lineage>
        <taxon>Bacteria</taxon>
        <taxon>Bacillati</taxon>
        <taxon>Actinomycetota</taxon>
        <taxon>Actinomycetes</taxon>
        <taxon>Mycobacteriales</taxon>
        <taxon>Corynebacteriaceae</taxon>
        <taxon>Corynebacterium</taxon>
    </lineage>
</organism>
<evidence type="ECO:0000313" key="3">
    <source>
        <dbReference type="Proteomes" id="UP000000582"/>
    </source>
</evidence>
<sequence>MVMACTRQAERKSSPKPLGCSTPKDSARSESTGSWLNPAWSPQFFNAVVIPENGTSPNTWIRHTLTELSAQDGLANPAKCGSFFSLLIDGASVRAITTGEITGIVDAKQTATEIINIRRNASGESS</sequence>
<evidence type="ECO:0000256" key="1">
    <source>
        <dbReference type="SAM" id="MobiDB-lite"/>
    </source>
</evidence>
<dbReference type="KEGG" id="cgl:Cgl0458"/>
<dbReference type="STRING" id="196627.cg0543"/>
<dbReference type="OrthoDB" id="4214267at2"/>
<accession>Q8NT52</accession>
<accession>Q6M7R3</accession>
<dbReference type="AlphaFoldDB" id="Q8NT52"/>
<proteinExistence type="predicted"/>
<dbReference type="BioCyc" id="CORYNE:G18NG-10015-MONOMER"/>
<feature type="region of interest" description="Disordered" evidence="1">
    <location>
        <begin position="1"/>
        <end position="34"/>
    </location>
</feature>
<dbReference type="HOGENOM" id="CLU_2080277_0_0_11"/>